<dbReference type="PANTHER" id="PTHR36180">
    <property type="entry name" value="DNA-BINDING PROTEIN-RELATED-RELATED"/>
    <property type="match status" value="1"/>
</dbReference>
<dbReference type="InterPro" id="IPR010093">
    <property type="entry name" value="SinI_DNA-bd"/>
</dbReference>
<evidence type="ECO:0000259" key="2">
    <source>
        <dbReference type="PROSITE" id="PS51750"/>
    </source>
</evidence>
<dbReference type="PROSITE" id="PS51750">
    <property type="entry name" value="BRO_N"/>
    <property type="match status" value="1"/>
</dbReference>
<proteinExistence type="predicted"/>
<keyword evidence="4" id="KW-1185">Reference proteome</keyword>
<dbReference type="Proteomes" id="UP001228504">
    <property type="component" value="Unassembled WGS sequence"/>
</dbReference>
<dbReference type="Pfam" id="PF12728">
    <property type="entry name" value="HTH_17"/>
    <property type="match status" value="1"/>
</dbReference>
<comment type="caution">
    <text evidence="3">The sequence shown here is derived from an EMBL/GenBank/DDBJ whole genome shotgun (WGS) entry which is preliminary data.</text>
</comment>
<evidence type="ECO:0000313" key="3">
    <source>
        <dbReference type="EMBL" id="MDQ0151181.1"/>
    </source>
</evidence>
<reference evidence="3 4" key="1">
    <citation type="submission" date="2023-07" db="EMBL/GenBank/DDBJ databases">
        <title>Genomic Encyclopedia of Type Strains, Phase IV (KMG-IV): sequencing the most valuable type-strain genomes for metagenomic binning, comparative biology and taxonomic classification.</title>
        <authorList>
            <person name="Goeker M."/>
        </authorList>
    </citation>
    <scope>NUCLEOTIDE SEQUENCE [LARGE SCALE GENOMIC DNA]</scope>
    <source>
        <strain evidence="3 4">DSM 20694</strain>
    </source>
</reference>
<gene>
    <name evidence="3" type="ORF">J2S18_003158</name>
</gene>
<dbReference type="NCBIfam" id="TIGR01764">
    <property type="entry name" value="excise"/>
    <property type="match status" value="1"/>
</dbReference>
<feature type="coiled-coil region" evidence="1">
    <location>
        <begin position="305"/>
        <end position="332"/>
    </location>
</feature>
<accession>A0ABT9UY04</accession>
<name>A0ABT9UY04_9FIRM</name>
<organism evidence="3 4">
    <name type="scientific">Eubacterium multiforme</name>
    <dbReference type="NCBI Taxonomy" id="83339"/>
    <lineage>
        <taxon>Bacteria</taxon>
        <taxon>Bacillati</taxon>
        <taxon>Bacillota</taxon>
        <taxon>Clostridia</taxon>
        <taxon>Eubacteriales</taxon>
        <taxon>Eubacteriaceae</taxon>
        <taxon>Eubacterium</taxon>
    </lineage>
</organism>
<dbReference type="Pfam" id="PF02498">
    <property type="entry name" value="Bro-N"/>
    <property type="match status" value="1"/>
</dbReference>
<dbReference type="SMART" id="SM01040">
    <property type="entry name" value="Bro-N"/>
    <property type="match status" value="1"/>
</dbReference>
<dbReference type="EMBL" id="JAUSUF010000020">
    <property type="protein sequence ID" value="MDQ0151181.1"/>
    <property type="molecule type" value="Genomic_DNA"/>
</dbReference>
<dbReference type="PANTHER" id="PTHR36180:SF2">
    <property type="entry name" value="BRO FAMILY PROTEIN"/>
    <property type="match status" value="1"/>
</dbReference>
<feature type="domain" description="Bro-N" evidence="2">
    <location>
        <begin position="174"/>
        <end position="279"/>
    </location>
</feature>
<keyword evidence="1" id="KW-0175">Coiled coil</keyword>
<dbReference type="RefSeq" id="WP_307488199.1">
    <property type="nucleotide sequence ID" value="NZ_JAUSUF010000020.1"/>
</dbReference>
<sequence length="345" mass="40159">MRYYTVEETAKKLKVSTGHIYELVKRGEIKKKEGLGRAIRIPSGELKNVNIENNYFTYDKERVQAIETHLGKIRKLKDRDYYVIADLAKALGLNDSFVITRRLDKSEYMKLNTVQANDYGLSCNQRGLLIITYTGILLYSKKSRKRNTIDFNRLLEELKVSNCKQIEFEEAEHKRELQIFNNEEFGQVRVLNKEGEPWFVGKDVAERLGYLNSSKALTDHVDEEDKLNNVSLSSLGQRGGWLINESGLYSLILSSKLPNAKKFKRWITSEVLPTIRKTGGYVDNEEKFTDSYFSNLSLEVRQVIKQELLNRNKQIVNRKREIIEESKKLKKEYDMNNKAIEQLVI</sequence>
<protein>
    <submittedName>
        <fullName evidence="3">Excisionase family DNA binding protein</fullName>
    </submittedName>
</protein>
<dbReference type="InterPro" id="IPR003497">
    <property type="entry name" value="BRO_N_domain"/>
</dbReference>
<dbReference type="InterPro" id="IPR041657">
    <property type="entry name" value="HTH_17"/>
</dbReference>
<evidence type="ECO:0000313" key="4">
    <source>
        <dbReference type="Proteomes" id="UP001228504"/>
    </source>
</evidence>
<evidence type="ECO:0000256" key="1">
    <source>
        <dbReference type="SAM" id="Coils"/>
    </source>
</evidence>